<dbReference type="Pfam" id="PF00563">
    <property type="entry name" value="EAL"/>
    <property type="match status" value="1"/>
</dbReference>
<feature type="domain" description="HDOD" evidence="1">
    <location>
        <begin position="197"/>
        <end position="384"/>
    </location>
</feature>
<dbReference type="PROSITE" id="PS51833">
    <property type="entry name" value="HDOD"/>
    <property type="match status" value="1"/>
</dbReference>
<reference evidence="2 3" key="1">
    <citation type="journal article" date="2023" name="Int. J. Syst. Evol. Microbiol.">
        <title>Terrisporobacter hibernicus sp. nov., isolated from bovine faeces in Northern Ireland.</title>
        <authorList>
            <person name="Mitchell M."/>
            <person name="Nguyen S.V."/>
            <person name="Connor M."/>
            <person name="Fairley D.J."/>
            <person name="Donoghue O."/>
            <person name="Marshall H."/>
            <person name="Koolman L."/>
            <person name="McMullan G."/>
            <person name="Schaffer K.E."/>
            <person name="McGrath J.W."/>
            <person name="Fanning S."/>
        </authorList>
    </citation>
    <scope>NUCLEOTIDE SEQUENCE [LARGE SCALE GENOMIC DNA]</scope>
    <source>
        <strain evidence="2 3">MCA3</strain>
    </source>
</reference>
<dbReference type="Pfam" id="PF08668">
    <property type="entry name" value="HDOD"/>
    <property type="match status" value="1"/>
</dbReference>
<protein>
    <submittedName>
        <fullName evidence="2">HDOD domain-containing protein</fullName>
    </submittedName>
</protein>
<dbReference type="SUPFAM" id="SSF141868">
    <property type="entry name" value="EAL domain-like"/>
    <property type="match status" value="1"/>
</dbReference>
<gene>
    <name evidence="2" type="ORF">JW646_00305</name>
</gene>
<name>A0AAX2ZIL6_9FIRM</name>
<proteinExistence type="predicted"/>
<dbReference type="AlphaFoldDB" id="A0AAX2ZIL6"/>
<dbReference type="InterPro" id="IPR013976">
    <property type="entry name" value="HDOD"/>
</dbReference>
<dbReference type="EMBL" id="CP081135">
    <property type="protein sequence ID" value="UEL47929.1"/>
    <property type="molecule type" value="Genomic_DNA"/>
</dbReference>
<dbReference type="PANTHER" id="PTHR33525:SF4">
    <property type="entry name" value="CYCLIC DI-GMP PHOSPHODIESTERASE CDGJ"/>
    <property type="match status" value="1"/>
</dbReference>
<dbReference type="InterPro" id="IPR001633">
    <property type="entry name" value="EAL_dom"/>
</dbReference>
<keyword evidence="3" id="KW-1185">Reference proteome</keyword>
<dbReference type="Proteomes" id="UP001198983">
    <property type="component" value="Chromosome"/>
</dbReference>
<organism evidence="2 3">
    <name type="scientific">Terrisporobacter hibernicus</name>
    <dbReference type="NCBI Taxonomy" id="2813371"/>
    <lineage>
        <taxon>Bacteria</taxon>
        <taxon>Bacillati</taxon>
        <taxon>Bacillota</taxon>
        <taxon>Clostridia</taxon>
        <taxon>Peptostreptococcales</taxon>
        <taxon>Peptostreptococcaceae</taxon>
        <taxon>Terrisporobacter</taxon>
    </lineage>
</organism>
<dbReference type="RefSeq" id="WP_228416187.1">
    <property type="nucleotide sequence ID" value="NZ_CP081135.1"/>
</dbReference>
<dbReference type="InterPro" id="IPR052340">
    <property type="entry name" value="RNase_Y/CdgJ"/>
</dbReference>
<dbReference type="Gene3D" id="1.10.3210.10">
    <property type="entry name" value="Hypothetical protein af1432"/>
    <property type="match status" value="1"/>
</dbReference>
<sequence>MKIYIARQPIFNCDKLLFGYELLHRNSNENRYANVDEDEATRELTYNVLSEFDLYSLIKQKHGFINFNKESLMSDIPLLFDSEKIIIEILEHTEMDEELIDRVAFLKYKKYKLALDDFVDDGTYDALLPYIDIIKVEYSLLDPDKRRKIAKKYKNSKKLVAERIETEDDYINAMKDGYTLFQGYYFSKPIMISKDSLCIASSSYSRLWEEISKGNPDFDALEEIIKLDVGLTYKLLSLMNTSIYYRGTEINSVKQALVRLGITETQRWIMLLFLRDMTGEDNDEFAKSSLFRATFMEKIITKLDYNHMRHDAYMAGLLSLIDNILEEDILSILDSLGLSEIIKMAFINKEGELYDSLECVKEYELSNWDIVEKFNKNYNLDKETISSIYLESLRYADAMFSKV</sequence>
<dbReference type="SUPFAM" id="SSF109604">
    <property type="entry name" value="HD-domain/PDEase-like"/>
    <property type="match status" value="1"/>
</dbReference>
<evidence type="ECO:0000313" key="2">
    <source>
        <dbReference type="EMBL" id="UEL47929.1"/>
    </source>
</evidence>
<dbReference type="InterPro" id="IPR014408">
    <property type="entry name" value="dGMP_Pdiesterase_EAL/HD-GYP"/>
</dbReference>
<dbReference type="PIRSF" id="PIRSF003180">
    <property type="entry name" value="DiGMPpdiest_YuxH"/>
    <property type="match status" value="1"/>
</dbReference>
<dbReference type="InterPro" id="IPR035919">
    <property type="entry name" value="EAL_sf"/>
</dbReference>
<evidence type="ECO:0000313" key="3">
    <source>
        <dbReference type="Proteomes" id="UP001198983"/>
    </source>
</evidence>
<dbReference type="Gene3D" id="3.20.20.450">
    <property type="entry name" value="EAL domain"/>
    <property type="match status" value="1"/>
</dbReference>
<accession>A0AAX2ZIL6</accession>
<dbReference type="KEGG" id="tem:JW646_00305"/>
<evidence type="ECO:0000259" key="1">
    <source>
        <dbReference type="PROSITE" id="PS51833"/>
    </source>
</evidence>
<dbReference type="PANTHER" id="PTHR33525">
    <property type="match status" value="1"/>
</dbReference>